<dbReference type="OrthoDB" id="4726228at2"/>
<dbReference type="RefSeq" id="WP_134501246.1">
    <property type="nucleotide sequence ID" value="NZ_SOEY01000003.1"/>
</dbReference>
<sequence>MIPGVVWQDVEAAGGMYTGAEVLQLINMRTGDHAILSHLRQQGHLLSVKRGTAYIYPRFQFDPETHLIRPVIADLIKLAADARWTQEELLVWLCSPSGHFRGHRPAEHVDHPDNVLDAARQAATIQWRGNAVRPRPG</sequence>
<dbReference type="Proteomes" id="UP000298173">
    <property type="component" value="Unassembled WGS sequence"/>
</dbReference>
<evidence type="ECO:0008006" key="3">
    <source>
        <dbReference type="Google" id="ProtNLM"/>
    </source>
</evidence>
<dbReference type="EMBL" id="SOEY01000003">
    <property type="protein sequence ID" value="TFB76844.1"/>
    <property type="molecule type" value="Genomic_DNA"/>
</dbReference>
<keyword evidence="2" id="KW-1185">Reference proteome</keyword>
<name>A0A4R8V688_9MICO</name>
<protein>
    <recommendedName>
        <fullName evidence="3">DNA-binding protein</fullName>
    </recommendedName>
</protein>
<organism evidence="1 2">
    <name type="scientific">Cryobacterium glaciale</name>
    <dbReference type="NCBI Taxonomy" id="1259145"/>
    <lineage>
        <taxon>Bacteria</taxon>
        <taxon>Bacillati</taxon>
        <taxon>Actinomycetota</taxon>
        <taxon>Actinomycetes</taxon>
        <taxon>Micrococcales</taxon>
        <taxon>Microbacteriaceae</taxon>
        <taxon>Cryobacterium</taxon>
    </lineage>
</organism>
<evidence type="ECO:0000313" key="2">
    <source>
        <dbReference type="Proteomes" id="UP000298173"/>
    </source>
</evidence>
<proteinExistence type="predicted"/>
<evidence type="ECO:0000313" key="1">
    <source>
        <dbReference type="EMBL" id="TFB76844.1"/>
    </source>
</evidence>
<reference evidence="1 2" key="1">
    <citation type="submission" date="2019-03" db="EMBL/GenBank/DDBJ databases">
        <title>Genomics of glacier-inhabiting Cryobacterium strains.</title>
        <authorList>
            <person name="Liu Q."/>
            <person name="Xin Y.-H."/>
        </authorList>
    </citation>
    <scope>NUCLEOTIDE SEQUENCE [LARGE SCALE GENOMIC DNA]</scope>
    <source>
        <strain evidence="1 2">HLT2-23</strain>
    </source>
</reference>
<accession>A0A4R8V688</accession>
<dbReference type="AlphaFoldDB" id="A0A4R8V688"/>
<comment type="caution">
    <text evidence="1">The sequence shown here is derived from an EMBL/GenBank/DDBJ whole genome shotgun (WGS) entry which is preliminary data.</text>
</comment>
<gene>
    <name evidence="1" type="ORF">E3O06_01355</name>
</gene>